<keyword evidence="2" id="KW-0732">Signal</keyword>
<dbReference type="Proteomes" id="UP000261540">
    <property type="component" value="Unplaced"/>
</dbReference>
<name>A0A3B3SIF8_9TELE</name>
<feature type="signal peptide" evidence="2">
    <location>
        <begin position="1"/>
        <end position="26"/>
    </location>
</feature>
<evidence type="ECO:0000256" key="1">
    <source>
        <dbReference type="SAM" id="MobiDB-lite"/>
    </source>
</evidence>
<proteinExistence type="predicted"/>
<accession>A0A3B3SIF8</accession>
<evidence type="ECO:0000313" key="4">
    <source>
        <dbReference type="Proteomes" id="UP000261540"/>
    </source>
</evidence>
<sequence>MVLLCLRSDSMRLVLLLLGLLVLSTAQKRRQKQNAEWDYRTDAEKVNTKGCSNLTLVLDNWKFAIMTQVKELLLNDHSMVLPDYSRIQPLSDALGDLYKEFNSLKERLGELTTKFEGVEAFVDDMRAGRAPAPPRPERPPPEKVLPPSREELMVERPRQSARNSRVMHQNPLRKVQTPQA</sequence>
<dbReference type="Ensembl" id="ENSPKIT00000010617.1">
    <property type="protein sequence ID" value="ENSPKIP00000029816.1"/>
    <property type="gene ID" value="ENSPKIG00000010917.1"/>
</dbReference>
<dbReference type="PANTHER" id="PTHR41693">
    <property type="entry name" value="HEME-BINDING PROTEIN 1"/>
    <property type="match status" value="1"/>
</dbReference>
<reference evidence="3" key="1">
    <citation type="submission" date="2025-08" db="UniProtKB">
        <authorList>
            <consortium name="Ensembl"/>
        </authorList>
    </citation>
    <scope>IDENTIFICATION</scope>
</reference>
<evidence type="ECO:0000256" key="2">
    <source>
        <dbReference type="SAM" id="SignalP"/>
    </source>
</evidence>
<organism evidence="3 4">
    <name type="scientific">Paramormyrops kingsleyae</name>
    <dbReference type="NCBI Taxonomy" id="1676925"/>
    <lineage>
        <taxon>Eukaryota</taxon>
        <taxon>Metazoa</taxon>
        <taxon>Chordata</taxon>
        <taxon>Craniata</taxon>
        <taxon>Vertebrata</taxon>
        <taxon>Euteleostomi</taxon>
        <taxon>Actinopterygii</taxon>
        <taxon>Neopterygii</taxon>
        <taxon>Teleostei</taxon>
        <taxon>Osteoglossocephala</taxon>
        <taxon>Osteoglossomorpha</taxon>
        <taxon>Osteoglossiformes</taxon>
        <taxon>Mormyridae</taxon>
        <taxon>Paramormyrops</taxon>
    </lineage>
</organism>
<dbReference type="PANTHER" id="PTHR41693:SF2">
    <property type="entry name" value="BIOGENESIS OF LYSOSOME-RELATED ORGANELLES COMPLEX 1 SUBUNIT 2"/>
    <property type="match status" value="1"/>
</dbReference>
<keyword evidence="4" id="KW-1185">Reference proteome</keyword>
<protein>
    <submittedName>
        <fullName evidence="3">Si:ch73-127m5.3</fullName>
    </submittedName>
</protein>
<dbReference type="AlphaFoldDB" id="A0A3B3SIF8"/>
<feature type="chain" id="PRO_5017246635" evidence="2">
    <location>
        <begin position="27"/>
        <end position="180"/>
    </location>
</feature>
<dbReference type="GeneTree" id="ENSGT00410000026495"/>
<evidence type="ECO:0000313" key="3">
    <source>
        <dbReference type="Ensembl" id="ENSPKIP00000029816.1"/>
    </source>
</evidence>
<feature type="region of interest" description="Disordered" evidence="1">
    <location>
        <begin position="127"/>
        <end position="180"/>
    </location>
</feature>
<reference evidence="3" key="2">
    <citation type="submission" date="2025-09" db="UniProtKB">
        <authorList>
            <consortium name="Ensembl"/>
        </authorList>
    </citation>
    <scope>IDENTIFICATION</scope>
</reference>
<feature type="compositionally biased region" description="Basic and acidic residues" evidence="1">
    <location>
        <begin position="148"/>
        <end position="158"/>
    </location>
</feature>